<reference evidence="2 3" key="1">
    <citation type="journal article" date="2013" name="ISME J.">
        <title>A metabolic model for members of the genus Tetrasphaera involved in enhanced biological phosphorus removal.</title>
        <authorList>
            <person name="Kristiansen R."/>
            <person name="Nguyen H.T.T."/>
            <person name="Saunders A.M."/>
            <person name="Nielsen J.L."/>
            <person name="Wimmer R."/>
            <person name="Le V.Q."/>
            <person name="McIlroy S.J."/>
            <person name="Petrovski S."/>
            <person name="Seviour R.J."/>
            <person name="Calteau A."/>
            <person name="Nielsen K.L."/>
            <person name="Nielsen P.H."/>
        </authorList>
    </citation>
    <scope>NUCLEOTIDE SEQUENCE [LARGE SCALE GENOMIC DNA]</scope>
    <source>
        <strain evidence="2 3">Ben110</strain>
    </source>
</reference>
<keyword evidence="3" id="KW-1185">Reference proteome</keyword>
<dbReference type="EMBL" id="CAJA01000226">
    <property type="protein sequence ID" value="CCH73618.1"/>
    <property type="molecule type" value="Genomic_DNA"/>
</dbReference>
<dbReference type="AlphaFoldDB" id="W6JVT5"/>
<protein>
    <recommendedName>
        <fullName evidence="4">DUF3499 domain-containing protein</fullName>
    </recommendedName>
</protein>
<name>W6JVT5_9MICO</name>
<feature type="region of interest" description="Disordered" evidence="1">
    <location>
        <begin position="1"/>
        <end position="22"/>
    </location>
</feature>
<comment type="caution">
    <text evidence="2">The sequence shown here is derived from an EMBL/GenBank/DDBJ whole genome shotgun (WGS) entry which is preliminary data.</text>
</comment>
<evidence type="ECO:0000256" key="1">
    <source>
        <dbReference type="SAM" id="MobiDB-lite"/>
    </source>
</evidence>
<evidence type="ECO:0008006" key="4">
    <source>
        <dbReference type="Google" id="ProtNLM"/>
    </source>
</evidence>
<dbReference type="Pfam" id="PF12005">
    <property type="entry name" value="DUF3499"/>
    <property type="match status" value="1"/>
</dbReference>
<sequence>MAVDRGPSGEPRAIRRAARGGSPRMSYASGVTVARQCTRTACVRPSAATLTYVYADQVAVLGPLATYAEPHSYDLCFEHASSLTAPRGWDVVRLAIDAAPPQTHDDLVALANVVRESRRPKPADRPAAPPLGSGRARLRAVPAPPE</sequence>
<evidence type="ECO:0000313" key="3">
    <source>
        <dbReference type="Proteomes" id="UP000035763"/>
    </source>
</evidence>
<dbReference type="Proteomes" id="UP000035763">
    <property type="component" value="Unassembled WGS sequence"/>
</dbReference>
<proteinExistence type="predicted"/>
<dbReference type="InterPro" id="IPR021888">
    <property type="entry name" value="DUF3499"/>
</dbReference>
<feature type="region of interest" description="Disordered" evidence="1">
    <location>
        <begin position="115"/>
        <end position="146"/>
    </location>
</feature>
<dbReference type="STRING" id="1193182.BN11_3010004"/>
<accession>W6JVT5</accession>
<gene>
    <name evidence="2" type="ORF">BN11_3010004</name>
</gene>
<evidence type="ECO:0000313" key="2">
    <source>
        <dbReference type="EMBL" id="CCH73618.1"/>
    </source>
</evidence>
<feature type="compositionally biased region" description="Basic and acidic residues" evidence="1">
    <location>
        <begin position="115"/>
        <end position="124"/>
    </location>
</feature>
<organism evidence="2 3">
    <name type="scientific">Nostocoides australiense Ben110</name>
    <dbReference type="NCBI Taxonomy" id="1193182"/>
    <lineage>
        <taxon>Bacteria</taxon>
        <taxon>Bacillati</taxon>
        <taxon>Actinomycetota</taxon>
        <taxon>Actinomycetes</taxon>
        <taxon>Micrococcales</taxon>
        <taxon>Intrasporangiaceae</taxon>
        <taxon>Nostocoides</taxon>
    </lineage>
</organism>